<dbReference type="Proteomes" id="UP000663838">
    <property type="component" value="Unassembled WGS sequence"/>
</dbReference>
<keyword evidence="1" id="KW-0175">Coiled coil</keyword>
<dbReference type="SUPFAM" id="SSF47769">
    <property type="entry name" value="SAM/Pointed domain"/>
    <property type="match status" value="1"/>
</dbReference>
<organism evidence="2 3">
    <name type="scientific">Rotaria socialis</name>
    <dbReference type="NCBI Taxonomy" id="392032"/>
    <lineage>
        <taxon>Eukaryota</taxon>
        <taxon>Metazoa</taxon>
        <taxon>Spiralia</taxon>
        <taxon>Gnathifera</taxon>
        <taxon>Rotifera</taxon>
        <taxon>Eurotatoria</taxon>
        <taxon>Bdelloidea</taxon>
        <taxon>Philodinida</taxon>
        <taxon>Philodinidae</taxon>
        <taxon>Rotaria</taxon>
    </lineage>
</organism>
<reference evidence="2" key="1">
    <citation type="submission" date="2021-02" db="EMBL/GenBank/DDBJ databases">
        <authorList>
            <person name="Nowell W R."/>
        </authorList>
    </citation>
    <scope>NUCLEOTIDE SEQUENCE</scope>
</reference>
<accession>A0A820YID2</accession>
<protein>
    <recommendedName>
        <fullName evidence="4">SAM domain-containing protein</fullName>
    </recommendedName>
</protein>
<evidence type="ECO:0000313" key="2">
    <source>
        <dbReference type="EMBL" id="CAF4548254.1"/>
    </source>
</evidence>
<dbReference type="EMBL" id="CAJOBS010000307">
    <property type="protein sequence ID" value="CAF4548254.1"/>
    <property type="molecule type" value="Genomic_DNA"/>
</dbReference>
<evidence type="ECO:0008006" key="4">
    <source>
        <dbReference type="Google" id="ProtNLM"/>
    </source>
</evidence>
<dbReference type="AlphaFoldDB" id="A0A820YID2"/>
<evidence type="ECO:0000313" key="3">
    <source>
        <dbReference type="Proteomes" id="UP000663838"/>
    </source>
</evidence>
<sequence length="260" mass="29782">MYNDLLKLLDIDIESVRSSHKSSTSSQADHNSRRHRFRKVTPVTTMRQSNLDMMEIDQRFTRLESSLVTLAESIAKLSAQVQMQRVIKDDINNLRQEVFELRQQLHQQDGRQQSSTHVGISGITLSTLPRSHQPTRLISPNVQRLTTANSTNPLNSSTSFMPSSSMIQRSNSIIDPRQARKIEQFFGTEAMLRYFLSLLNYEEYAAVLEHEKIGIYELPYISERKLQSLGIPYGPCARIIYEAQQYFISLLTLKSSGIDV</sequence>
<dbReference type="InterPro" id="IPR013761">
    <property type="entry name" value="SAM/pointed_sf"/>
</dbReference>
<gene>
    <name evidence="2" type="ORF">TOA249_LOCUS7018</name>
</gene>
<name>A0A820YID2_9BILA</name>
<dbReference type="Gene3D" id="1.10.150.50">
    <property type="entry name" value="Transcription Factor, Ets-1"/>
    <property type="match status" value="1"/>
</dbReference>
<comment type="caution">
    <text evidence="2">The sequence shown here is derived from an EMBL/GenBank/DDBJ whole genome shotgun (WGS) entry which is preliminary data.</text>
</comment>
<feature type="coiled-coil region" evidence="1">
    <location>
        <begin position="84"/>
        <end position="111"/>
    </location>
</feature>
<proteinExistence type="predicted"/>
<evidence type="ECO:0000256" key="1">
    <source>
        <dbReference type="SAM" id="Coils"/>
    </source>
</evidence>